<reference evidence="2 3" key="1">
    <citation type="journal article" date="2017" name="Gigascience">
        <title>Genome sequence of the small brown planthopper, Laodelphax striatellus.</title>
        <authorList>
            <person name="Zhu J."/>
            <person name="Jiang F."/>
            <person name="Wang X."/>
            <person name="Yang P."/>
            <person name="Bao Y."/>
            <person name="Zhao W."/>
            <person name="Wang W."/>
            <person name="Lu H."/>
            <person name="Wang Q."/>
            <person name="Cui N."/>
            <person name="Li J."/>
            <person name="Chen X."/>
            <person name="Luo L."/>
            <person name="Yu J."/>
            <person name="Kang L."/>
            <person name="Cui F."/>
        </authorList>
    </citation>
    <scope>NUCLEOTIDE SEQUENCE [LARGE SCALE GENOMIC DNA]</scope>
    <source>
        <strain evidence="2">Lst14</strain>
    </source>
</reference>
<protein>
    <submittedName>
        <fullName evidence="2">Uncharacterized protein</fullName>
    </submittedName>
</protein>
<feature type="transmembrane region" description="Helical" evidence="1">
    <location>
        <begin position="250"/>
        <end position="275"/>
    </location>
</feature>
<comment type="caution">
    <text evidence="2">The sequence shown here is derived from an EMBL/GenBank/DDBJ whole genome shotgun (WGS) entry which is preliminary data.</text>
</comment>
<dbReference type="InParanoid" id="A0A482XSI3"/>
<keyword evidence="1" id="KW-0812">Transmembrane</keyword>
<keyword evidence="1" id="KW-0472">Membrane</keyword>
<evidence type="ECO:0000313" key="2">
    <source>
        <dbReference type="EMBL" id="RZF47901.1"/>
    </source>
</evidence>
<proteinExistence type="predicted"/>
<sequence>MAGAAKQSSAFWGKNAAKTLSKESSLQHCCSLDVRWKDGNDFDDEESPDWRSSPSLPLALFQEKGDVIVVCGSHLLPRLPKGLPPEAEVLVTRGDQLQMDALSGIGLLLLFDKPCVNRTQAVKAAVDPAASLSDTVLPPRDYRRPHSLYRVVNECGTRSCHAQHRQLKEIYTFDTAFRYLIRISDILSESQWQWLRRELKLGDTLTKLVDRLVLFVLGENSCWFVMGPGGDGLNAGKATSLAGREFKIGALYVSIYALVAASGIGFFAVCLWLSLKRKNDD</sequence>
<keyword evidence="3" id="KW-1185">Reference proteome</keyword>
<organism evidence="2 3">
    <name type="scientific">Laodelphax striatellus</name>
    <name type="common">Small brown planthopper</name>
    <name type="synonym">Delphax striatella</name>
    <dbReference type="NCBI Taxonomy" id="195883"/>
    <lineage>
        <taxon>Eukaryota</taxon>
        <taxon>Metazoa</taxon>
        <taxon>Ecdysozoa</taxon>
        <taxon>Arthropoda</taxon>
        <taxon>Hexapoda</taxon>
        <taxon>Insecta</taxon>
        <taxon>Pterygota</taxon>
        <taxon>Neoptera</taxon>
        <taxon>Paraneoptera</taxon>
        <taxon>Hemiptera</taxon>
        <taxon>Auchenorrhyncha</taxon>
        <taxon>Fulgoroidea</taxon>
        <taxon>Delphacidae</taxon>
        <taxon>Criomorphinae</taxon>
        <taxon>Laodelphax</taxon>
    </lineage>
</organism>
<evidence type="ECO:0000256" key="1">
    <source>
        <dbReference type="SAM" id="Phobius"/>
    </source>
</evidence>
<name>A0A482XSI3_LAOST</name>
<evidence type="ECO:0000313" key="3">
    <source>
        <dbReference type="Proteomes" id="UP000291343"/>
    </source>
</evidence>
<gene>
    <name evidence="2" type="ORF">LSTR_LSTR012636</name>
</gene>
<keyword evidence="1" id="KW-1133">Transmembrane helix</keyword>
<dbReference type="EMBL" id="QKKF02002961">
    <property type="protein sequence ID" value="RZF47901.1"/>
    <property type="molecule type" value="Genomic_DNA"/>
</dbReference>
<dbReference type="AlphaFoldDB" id="A0A482XSI3"/>
<dbReference type="Proteomes" id="UP000291343">
    <property type="component" value="Unassembled WGS sequence"/>
</dbReference>
<accession>A0A482XSI3</accession>